<keyword evidence="4" id="KW-1185">Reference proteome</keyword>
<dbReference type="Proteomes" id="UP000251853">
    <property type="component" value="Unassembled WGS sequence"/>
</dbReference>
<evidence type="ECO:0000313" key="4">
    <source>
        <dbReference type="Proteomes" id="UP000251853"/>
    </source>
</evidence>
<proteinExistence type="predicted"/>
<sequence length="181" mass="21274">MNMECLIQTNGIAPMEILANFLKTFGAVMKYGHTTLYEGDCYYIPYYMMTYQVEETGESYAFLNSQLSEDISMFPMGGSVSLKLEQKEVDACFLLNGEKEESEARQQIRKKLQMNRQLRKLYSRYHLMEQSWKKVYIQEQSFYAKGKSEYLFLVDGFLGKVDFKHLGAVERRFAENYIKNK</sequence>
<accession>A0A174REF1</accession>
<dbReference type="EMBL" id="CZAB01000054">
    <property type="protein sequence ID" value="CUP82426.1"/>
    <property type="molecule type" value="Genomic_DNA"/>
</dbReference>
<dbReference type="AlphaFoldDB" id="A0A174REF1"/>
<organism evidence="1 3">
    <name type="scientific">Enterocloster clostridioformis</name>
    <dbReference type="NCBI Taxonomy" id="1531"/>
    <lineage>
        <taxon>Bacteria</taxon>
        <taxon>Bacillati</taxon>
        <taxon>Bacillota</taxon>
        <taxon>Clostridia</taxon>
        <taxon>Lachnospirales</taxon>
        <taxon>Lachnospiraceae</taxon>
        <taxon>Enterocloster</taxon>
    </lineage>
</organism>
<dbReference type="RefSeq" id="WP_057572663.1">
    <property type="nucleotide sequence ID" value="NZ_CZAB01000054.1"/>
</dbReference>
<dbReference type="EMBL" id="UAVW01000016">
    <property type="protein sequence ID" value="SQB15153.1"/>
    <property type="molecule type" value="Genomic_DNA"/>
</dbReference>
<evidence type="ECO:0000313" key="2">
    <source>
        <dbReference type="EMBL" id="SQB15153.1"/>
    </source>
</evidence>
<dbReference type="Proteomes" id="UP000095512">
    <property type="component" value="Unassembled WGS sequence"/>
</dbReference>
<reference evidence="1 3" key="1">
    <citation type="submission" date="2015-09" db="EMBL/GenBank/DDBJ databases">
        <authorList>
            <consortium name="Pathogen Informatics"/>
        </authorList>
    </citation>
    <scope>NUCLEOTIDE SEQUENCE [LARGE SCALE GENOMIC DNA]</scope>
    <source>
        <strain evidence="1 3">2789STDY5834865</strain>
    </source>
</reference>
<evidence type="ECO:0000313" key="1">
    <source>
        <dbReference type="EMBL" id="CUP82426.1"/>
    </source>
</evidence>
<evidence type="ECO:0000313" key="3">
    <source>
        <dbReference type="Proteomes" id="UP000095512"/>
    </source>
</evidence>
<name>A0A174REF1_9FIRM</name>
<gene>
    <name evidence="1" type="ORF">ERS852480_04174</name>
    <name evidence="2" type="ORF">NCTC11224_04210</name>
</gene>
<reference evidence="2 4" key="2">
    <citation type="submission" date="2018-06" db="EMBL/GenBank/DDBJ databases">
        <authorList>
            <consortium name="Pathogen Informatics"/>
            <person name="Doyle S."/>
        </authorList>
    </citation>
    <scope>NUCLEOTIDE SEQUENCE [LARGE SCALE GENOMIC DNA]</scope>
    <source>
        <strain evidence="2 4">NCTC11224</strain>
    </source>
</reference>
<protein>
    <submittedName>
        <fullName evidence="1">Uncharacterized protein</fullName>
    </submittedName>
</protein>